<proteinExistence type="predicted"/>
<feature type="signal peptide" evidence="1">
    <location>
        <begin position="1"/>
        <end position="20"/>
    </location>
</feature>
<reference evidence="2" key="2">
    <citation type="submission" date="2025-08" db="UniProtKB">
        <authorList>
            <consortium name="Ensembl"/>
        </authorList>
    </citation>
    <scope>IDENTIFICATION</scope>
</reference>
<reference evidence="2 3" key="1">
    <citation type="journal article" date="2019" name="Proc. Natl. Acad. Sci. U.S.A.">
        <title>Regulatory changes in pterin and carotenoid genes underlie balanced color polymorphisms in the wall lizard.</title>
        <authorList>
            <person name="Andrade P."/>
            <person name="Pinho C."/>
            <person name="Perez I de Lanuza G."/>
            <person name="Afonso S."/>
            <person name="Brejcha J."/>
            <person name="Rubin C.J."/>
            <person name="Wallerman O."/>
            <person name="Pereira P."/>
            <person name="Sabatino S.J."/>
            <person name="Bellati A."/>
            <person name="Pellitteri-Rosa D."/>
            <person name="Bosakova Z."/>
            <person name="Bunikis I."/>
            <person name="Carretero M.A."/>
            <person name="Feiner N."/>
            <person name="Marsik P."/>
            <person name="Pauperio F."/>
            <person name="Salvi D."/>
            <person name="Soler L."/>
            <person name="While G.M."/>
            <person name="Uller T."/>
            <person name="Font E."/>
            <person name="Andersson L."/>
            <person name="Carneiro M."/>
        </authorList>
    </citation>
    <scope>NUCLEOTIDE SEQUENCE</scope>
</reference>
<dbReference type="GO" id="GO:0005615">
    <property type="term" value="C:extracellular space"/>
    <property type="evidence" value="ECO:0007669"/>
    <property type="project" value="TreeGrafter"/>
</dbReference>
<dbReference type="KEGG" id="pmua:114595309"/>
<dbReference type="GeneID" id="114595309"/>
<dbReference type="OMA" id="VANENQM"/>
<keyword evidence="1" id="KW-0732">Signal</keyword>
<dbReference type="AlphaFoldDB" id="A0A670IWB0"/>
<dbReference type="Pfam" id="PF03762">
    <property type="entry name" value="VOMI"/>
    <property type="match status" value="1"/>
</dbReference>
<dbReference type="SUPFAM" id="SSF51092">
    <property type="entry name" value="Vitelline membrane outer protein-I (VMO-I)"/>
    <property type="match status" value="1"/>
</dbReference>
<name>A0A670IWB0_PODMU</name>
<dbReference type="GeneTree" id="ENSGT01050000246295"/>
<accession>A0A670IWB0</accession>
<dbReference type="PANTHER" id="PTHR18841:SF2">
    <property type="entry name" value="VITELLINE MEMBRANE OUTER LAYER PROTEIN 1 HOMOLOG"/>
    <property type="match status" value="1"/>
</dbReference>
<organism evidence="2 3">
    <name type="scientific">Podarcis muralis</name>
    <name type="common">Wall lizard</name>
    <name type="synonym">Lacerta muralis</name>
    <dbReference type="NCBI Taxonomy" id="64176"/>
    <lineage>
        <taxon>Eukaryota</taxon>
        <taxon>Metazoa</taxon>
        <taxon>Chordata</taxon>
        <taxon>Craniata</taxon>
        <taxon>Vertebrata</taxon>
        <taxon>Euteleostomi</taxon>
        <taxon>Lepidosauria</taxon>
        <taxon>Squamata</taxon>
        <taxon>Bifurcata</taxon>
        <taxon>Unidentata</taxon>
        <taxon>Episquamata</taxon>
        <taxon>Laterata</taxon>
        <taxon>Lacertibaenia</taxon>
        <taxon>Lacertidae</taxon>
        <taxon>Podarcis</taxon>
    </lineage>
</organism>
<dbReference type="Proteomes" id="UP000472272">
    <property type="component" value="Chromosome 4"/>
</dbReference>
<feature type="chain" id="PRO_5025331147" evidence="1">
    <location>
        <begin position="21"/>
        <end position="187"/>
    </location>
</feature>
<sequence>MELPVSAVVFLFFSYHLCGAEDRKHNAVLTVSNGGKDGIWGKPEFCPTGYANGFQMKFRRDVNEAYRKDFTLKGIRLHCTDGKTVESKSGKLGEWVAVQKCPQGNMVSFSLTIELPQPLIPHAVSNLEVLCSGGAKVKKDIFQRMEEGKMSKRCPRGFICGIQTRVANENQMLGKVELRDVKMFCCD</sequence>
<reference evidence="2" key="3">
    <citation type="submission" date="2025-09" db="UniProtKB">
        <authorList>
            <consortium name="Ensembl"/>
        </authorList>
    </citation>
    <scope>IDENTIFICATION</scope>
</reference>
<dbReference type="RefSeq" id="XP_028581447.1">
    <property type="nucleotide sequence ID" value="XM_028725614.1"/>
</dbReference>
<dbReference type="InterPro" id="IPR005515">
    <property type="entry name" value="VOMI"/>
</dbReference>
<dbReference type="Ensembl" id="ENSPMRT00000017567.1">
    <property type="protein sequence ID" value="ENSPMRP00000016468.1"/>
    <property type="gene ID" value="ENSPMRG00000010989.1"/>
</dbReference>
<gene>
    <name evidence="2" type="primary">LOC114595309</name>
</gene>
<dbReference type="PANTHER" id="PTHR18841">
    <property type="entry name" value="VITELLINE MEMBRANE OUTER LAYER PROTEIN I-RELATED"/>
    <property type="match status" value="1"/>
</dbReference>
<evidence type="ECO:0000313" key="2">
    <source>
        <dbReference type="Ensembl" id="ENSPMRP00000016468.1"/>
    </source>
</evidence>
<protein>
    <submittedName>
        <fullName evidence="2">Vitelline membrane outer layer protein 1-like</fullName>
    </submittedName>
</protein>
<dbReference type="OrthoDB" id="6344411at2759"/>
<dbReference type="Gene3D" id="2.100.10.20">
    <property type="entry name" value="Vitelline membrane outer layer protein I (VOMI)"/>
    <property type="match status" value="1"/>
</dbReference>
<keyword evidence="3" id="KW-1185">Reference proteome</keyword>
<evidence type="ECO:0000256" key="1">
    <source>
        <dbReference type="SAM" id="SignalP"/>
    </source>
</evidence>
<evidence type="ECO:0000313" key="3">
    <source>
        <dbReference type="Proteomes" id="UP000472272"/>
    </source>
</evidence>
<dbReference type="InterPro" id="IPR036706">
    <property type="entry name" value="VOMI_sf"/>
</dbReference>